<feature type="non-terminal residue" evidence="1">
    <location>
        <position position="75"/>
    </location>
</feature>
<sequence length="75" mass="8522">MNTSISTSSNLFDININDILDNELNLYFDESNPILTNENTNIENEFLAFFDDVKGPEMVLSPITHHDIESDSTIE</sequence>
<gene>
    <name evidence="1" type="ORF">FCALED_LOCUS17230</name>
</gene>
<dbReference type="AlphaFoldDB" id="A0A9N9J733"/>
<evidence type="ECO:0000313" key="2">
    <source>
        <dbReference type="Proteomes" id="UP000789570"/>
    </source>
</evidence>
<evidence type="ECO:0000313" key="1">
    <source>
        <dbReference type="EMBL" id="CAG8766019.1"/>
    </source>
</evidence>
<protein>
    <submittedName>
        <fullName evidence="1">16109_t:CDS:1</fullName>
    </submittedName>
</protein>
<dbReference type="EMBL" id="CAJVPQ010025049">
    <property type="protein sequence ID" value="CAG8766019.1"/>
    <property type="molecule type" value="Genomic_DNA"/>
</dbReference>
<accession>A0A9N9J733</accession>
<comment type="caution">
    <text evidence="1">The sequence shown here is derived from an EMBL/GenBank/DDBJ whole genome shotgun (WGS) entry which is preliminary data.</text>
</comment>
<organism evidence="1 2">
    <name type="scientific">Funneliformis caledonium</name>
    <dbReference type="NCBI Taxonomy" id="1117310"/>
    <lineage>
        <taxon>Eukaryota</taxon>
        <taxon>Fungi</taxon>
        <taxon>Fungi incertae sedis</taxon>
        <taxon>Mucoromycota</taxon>
        <taxon>Glomeromycotina</taxon>
        <taxon>Glomeromycetes</taxon>
        <taxon>Glomerales</taxon>
        <taxon>Glomeraceae</taxon>
        <taxon>Funneliformis</taxon>
    </lineage>
</organism>
<name>A0A9N9J733_9GLOM</name>
<proteinExistence type="predicted"/>
<keyword evidence="2" id="KW-1185">Reference proteome</keyword>
<dbReference type="Proteomes" id="UP000789570">
    <property type="component" value="Unassembled WGS sequence"/>
</dbReference>
<reference evidence="1" key="1">
    <citation type="submission" date="2021-06" db="EMBL/GenBank/DDBJ databases">
        <authorList>
            <person name="Kallberg Y."/>
            <person name="Tangrot J."/>
            <person name="Rosling A."/>
        </authorList>
    </citation>
    <scope>NUCLEOTIDE SEQUENCE</scope>
    <source>
        <strain evidence="1">UK204</strain>
    </source>
</reference>